<keyword evidence="3" id="KW-1185">Reference proteome</keyword>
<name>A0A9N7V204_PLEPL</name>
<protein>
    <submittedName>
        <fullName evidence="2">Uncharacterized protein</fullName>
    </submittedName>
</protein>
<dbReference type="Proteomes" id="UP001153269">
    <property type="component" value="Unassembled WGS sequence"/>
</dbReference>
<evidence type="ECO:0000256" key="1">
    <source>
        <dbReference type="SAM" id="MobiDB-lite"/>
    </source>
</evidence>
<organism evidence="2 3">
    <name type="scientific">Pleuronectes platessa</name>
    <name type="common">European plaice</name>
    <dbReference type="NCBI Taxonomy" id="8262"/>
    <lineage>
        <taxon>Eukaryota</taxon>
        <taxon>Metazoa</taxon>
        <taxon>Chordata</taxon>
        <taxon>Craniata</taxon>
        <taxon>Vertebrata</taxon>
        <taxon>Euteleostomi</taxon>
        <taxon>Actinopterygii</taxon>
        <taxon>Neopterygii</taxon>
        <taxon>Teleostei</taxon>
        <taxon>Neoteleostei</taxon>
        <taxon>Acanthomorphata</taxon>
        <taxon>Carangaria</taxon>
        <taxon>Pleuronectiformes</taxon>
        <taxon>Pleuronectoidei</taxon>
        <taxon>Pleuronectidae</taxon>
        <taxon>Pleuronectes</taxon>
    </lineage>
</organism>
<dbReference type="AlphaFoldDB" id="A0A9N7V204"/>
<accession>A0A9N7V204</accession>
<reference evidence="2" key="1">
    <citation type="submission" date="2020-03" db="EMBL/GenBank/DDBJ databases">
        <authorList>
            <person name="Weist P."/>
        </authorList>
    </citation>
    <scope>NUCLEOTIDE SEQUENCE</scope>
</reference>
<evidence type="ECO:0000313" key="2">
    <source>
        <dbReference type="EMBL" id="CAB1442613.1"/>
    </source>
</evidence>
<proteinExistence type="predicted"/>
<dbReference type="EMBL" id="CADEAL010002890">
    <property type="protein sequence ID" value="CAB1442613.1"/>
    <property type="molecule type" value="Genomic_DNA"/>
</dbReference>
<sequence length="122" mass="13783">MDNSDEPEDLLDGKIVFQKNKDRTFSKTKQYPPNHRNAKHALVGEGRSSGMRQNRLTRRTHCAKEALQQLPPLQSCFALHTHKWRKADGDNTGAEVAQEGHRHKLSAATTSILPPFSKAELR</sequence>
<gene>
    <name evidence="2" type="ORF">PLEPLA_LOCUS30291</name>
</gene>
<feature type="region of interest" description="Disordered" evidence="1">
    <location>
        <begin position="26"/>
        <end position="53"/>
    </location>
</feature>
<evidence type="ECO:0000313" key="3">
    <source>
        <dbReference type="Proteomes" id="UP001153269"/>
    </source>
</evidence>
<comment type="caution">
    <text evidence="2">The sequence shown here is derived from an EMBL/GenBank/DDBJ whole genome shotgun (WGS) entry which is preliminary data.</text>
</comment>
<feature type="region of interest" description="Disordered" evidence="1">
    <location>
        <begin position="90"/>
        <end position="122"/>
    </location>
</feature>